<dbReference type="InterPro" id="IPR008332">
    <property type="entry name" value="MethylG_MeTrfase_N"/>
</dbReference>
<proteinExistence type="inferred from homology"/>
<evidence type="ECO:0000256" key="8">
    <source>
        <dbReference type="ARBA" id="ARBA00049348"/>
    </source>
</evidence>
<dbReference type="EC" id="2.1.1.63" evidence="9"/>
<name>A0A9D1AQ30_9FIRM</name>
<evidence type="ECO:0000313" key="13">
    <source>
        <dbReference type="Proteomes" id="UP000824239"/>
    </source>
</evidence>
<keyword evidence="7 9" id="KW-0234">DNA repair</keyword>
<sequence length="161" mass="16687">MGVDSPLGRLALRAEGGCLTGLYLPGQRHAPAIPPALPDTPGDPALRAAVQWLEAYFAGRRPEVTVPLAPAGTPFQRAVWQALTEIPYGETVSYGALAARLSSAPRAVGGAVGRNPISILIPCHRVVGADGRLTGYAGGLAAKEALLRLETAQGIDNLEAF</sequence>
<evidence type="ECO:0000256" key="5">
    <source>
        <dbReference type="ARBA" id="ARBA00022679"/>
    </source>
</evidence>
<dbReference type="NCBIfam" id="TIGR00589">
    <property type="entry name" value="ogt"/>
    <property type="match status" value="1"/>
</dbReference>
<dbReference type="InterPro" id="IPR023546">
    <property type="entry name" value="MGMT"/>
</dbReference>
<dbReference type="Gene3D" id="3.30.160.70">
    <property type="entry name" value="Methylated DNA-protein cysteine methyltransferase domain"/>
    <property type="match status" value="1"/>
</dbReference>
<dbReference type="CDD" id="cd06445">
    <property type="entry name" value="ATase"/>
    <property type="match status" value="1"/>
</dbReference>
<comment type="catalytic activity">
    <reaction evidence="8 9">
        <text>a 6-O-methyl-2'-deoxyguanosine in DNA + L-cysteinyl-[protein] = S-methyl-L-cysteinyl-[protein] + a 2'-deoxyguanosine in DNA</text>
        <dbReference type="Rhea" id="RHEA:24000"/>
        <dbReference type="Rhea" id="RHEA-COMP:10131"/>
        <dbReference type="Rhea" id="RHEA-COMP:10132"/>
        <dbReference type="Rhea" id="RHEA-COMP:11367"/>
        <dbReference type="Rhea" id="RHEA-COMP:11368"/>
        <dbReference type="ChEBI" id="CHEBI:29950"/>
        <dbReference type="ChEBI" id="CHEBI:82612"/>
        <dbReference type="ChEBI" id="CHEBI:85445"/>
        <dbReference type="ChEBI" id="CHEBI:85448"/>
        <dbReference type="EC" id="2.1.1.63"/>
    </reaction>
</comment>
<gene>
    <name evidence="12" type="ORF">IAA53_01205</name>
</gene>
<evidence type="ECO:0000256" key="6">
    <source>
        <dbReference type="ARBA" id="ARBA00022763"/>
    </source>
</evidence>
<reference evidence="12" key="1">
    <citation type="submission" date="2020-10" db="EMBL/GenBank/DDBJ databases">
        <authorList>
            <person name="Gilroy R."/>
        </authorList>
    </citation>
    <scope>NUCLEOTIDE SEQUENCE</scope>
    <source>
        <strain evidence="12">ChiBcec15-4380</strain>
    </source>
</reference>
<evidence type="ECO:0000256" key="3">
    <source>
        <dbReference type="ARBA" id="ARBA00022490"/>
    </source>
</evidence>
<keyword evidence="3 9" id="KW-0963">Cytoplasm</keyword>
<dbReference type="SUPFAM" id="SSF53155">
    <property type="entry name" value="Methylated DNA-protein cysteine methyltransferase domain"/>
    <property type="match status" value="1"/>
</dbReference>
<dbReference type="Proteomes" id="UP000824239">
    <property type="component" value="Unassembled WGS sequence"/>
</dbReference>
<keyword evidence="5 9" id="KW-0808">Transferase</keyword>
<dbReference type="GO" id="GO:0005737">
    <property type="term" value="C:cytoplasm"/>
    <property type="evidence" value="ECO:0007669"/>
    <property type="project" value="UniProtKB-SubCell"/>
</dbReference>
<keyword evidence="6 9" id="KW-0227">DNA damage</keyword>
<dbReference type="InterPro" id="IPR014048">
    <property type="entry name" value="MethylDNA_cys_MeTrfase_DNA-bd"/>
</dbReference>
<protein>
    <recommendedName>
        <fullName evidence="9">Methylated-DNA--protein-cysteine methyltransferase</fullName>
        <ecNumber evidence="9">2.1.1.63</ecNumber>
    </recommendedName>
    <alternativeName>
        <fullName evidence="9">6-O-methylguanine-DNA methyltransferase</fullName>
        <shortName evidence="9">MGMT</shortName>
    </alternativeName>
    <alternativeName>
        <fullName evidence="9">O-6-methylguanine-DNA-alkyltransferase</fullName>
    </alternativeName>
</protein>
<dbReference type="InterPro" id="IPR036217">
    <property type="entry name" value="MethylDNA_cys_MeTrfase_DNAb"/>
</dbReference>
<evidence type="ECO:0000256" key="9">
    <source>
        <dbReference type="HAMAP-Rule" id="MF_00772"/>
    </source>
</evidence>
<evidence type="ECO:0000259" key="11">
    <source>
        <dbReference type="Pfam" id="PF02870"/>
    </source>
</evidence>
<dbReference type="PANTHER" id="PTHR10815:SF5">
    <property type="entry name" value="METHYLATED-DNA--PROTEIN-CYSTEINE METHYLTRANSFERASE"/>
    <property type="match status" value="1"/>
</dbReference>
<dbReference type="PROSITE" id="PS00374">
    <property type="entry name" value="MGMT"/>
    <property type="match status" value="1"/>
</dbReference>
<dbReference type="HAMAP" id="MF_00772">
    <property type="entry name" value="OGT"/>
    <property type="match status" value="1"/>
</dbReference>
<dbReference type="InterPro" id="IPR036631">
    <property type="entry name" value="MGMT_N_sf"/>
</dbReference>
<dbReference type="FunFam" id="1.10.10.10:FF:000214">
    <property type="entry name" value="Methylated-DNA--protein-cysteine methyltransferase"/>
    <property type="match status" value="1"/>
</dbReference>
<dbReference type="AlphaFoldDB" id="A0A9D1AQ30"/>
<dbReference type="GO" id="GO:0006307">
    <property type="term" value="P:DNA alkylation repair"/>
    <property type="evidence" value="ECO:0007669"/>
    <property type="project" value="UniProtKB-UniRule"/>
</dbReference>
<dbReference type="GO" id="GO:0003908">
    <property type="term" value="F:methylated-DNA-[protein]-cysteine S-methyltransferase activity"/>
    <property type="evidence" value="ECO:0007669"/>
    <property type="project" value="UniProtKB-UniRule"/>
</dbReference>
<dbReference type="InterPro" id="IPR036388">
    <property type="entry name" value="WH-like_DNA-bd_sf"/>
</dbReference>
<dbReference type="Pfam" id="PF01035">
    <property type="entry name" value="DNA_binding_1"/>
    <property type="match status" value="1"/>
</dbReference>
<evidence type="ECO:0000256" key="4">
    <source>
        <dbReference type="ARBA" id="ARBA00022603"/>
    </source>
</evidence>
<evidence type="ECO:0000313" key="12">
    <source>
        <dbReference type="EMBL" id="HIR49899.1"/>
    </source>
</evidence>
<keyword evidence="4 9" id="KW-0489">Methyltransferase</keyword>
<dbReference type="GO" id="GO:0032259">
    <property type="term" value="P:methylation"/>
    <property type="evidence" value="ECO:0007669"/>
    <property type="project" value="UniProtKB-KW"/>
</dbReference>
<dbReference type="Gene3D" id="1.10.10.10">
    <property type="entry name" value="Winged helix-like DNA-binding domain superfamily/Winged helix DNA-binding domain"/>
    <property type="match status" value="1"/>
</dbReference>
<feature type="active site" description="Nucleophile; methyl group acceptor" evidence="9">
    <location>
        <position position="123"/>
    </location>
</feature>
<dbReference type="SUPFAM" id="SSF46767">
    <property type="entry name" value="Methylated DNA-protein cysteine methyltransferase, C-terminal domain"/>
    <property type="match status" value="1"/>
</dbReference>
<feature type="domain" description="Methylguanine DNA methyltransferase ribonuclease-like" evidence="11">
    <location>
        <begin position="4"/>
        <end position="70"/>
    </location>
</feature>
<comment type="miscellaneous">
    <text evidence="9">This enzyme catalyzes only one turnover and therefore is not strictly catalytic. According to one definition, an enzyme is a biocatalyst that acts repeatedly and over many reaction cycles.</text>
</comment>
<dbReference type="Pfam" id="PF02870">
    <property type="entry name" value="Methyltransf_1N"/>
    <property type="match status" value="1"/>
</dbReference>
<evidence type="ECO:0000256" key="7">
    <source>
        <dbReference type="ARBA" id="ARBA00023204"/>
    </source>
</evidence>
<comment type="caution">
    <text evidence="12">The sequence shown here is derived from an EMBL/GenBank/DDBJ whole genome shotgun (WGS) entry which is preliminary data.</text>
</comment>
<evidence type="ECO:0000256" key="1">
    <source>
        <dbReference type="ARBA" id="ARBA00001286"/>
    </source>
</evidence>
<evidence type="ECO:0000256" key="2">
    <source>
        <dbReference type="ARBA" id="ARBA00008711"/>
    </source>
</evidence>
<dbReference type="PANTHER" id="PTHR10815">
    <property type="entry name" value="METHYLATED-DNA--PROTEIN-CYSTEINE METHYLTRANSFERASE"/>
    <property type="match status" value="1"/>
</dbReference>
<dbReference type="InterPro" id="IPR001497">
    <property type="entry name" value="MethylDNA_cys_MeTrfase_AS"/>
</dbReference>
<dbReference type="EMBL" id="DVHE01000008">
    <property type="protein sequence ID" value="HIR49899.1"/>
    <property type="molecule type" value="Genomic_DNA"/>
</dbReference>
<comment type="function">
    <text evidence="9">Involved in the cellular defense against the biological effects of O6-methylguanine (O6-MeG) and O4-methylthymine (O4-MeT) in DNA. Repairs the methylated nucleobase in DNA by stoichiometrically transferring the methyl group to a cysteine residue in the enzyme. This is a suicide reaction: the enzyme is irreversibly inactivated.</text>
</comment>
<evidence type="ECO:0000259" key="10">
    <source>
        <dbReference type="Pfam" id="PF01035"/>
    </source>
</evidence>
<comment type="similarity">
    <text evidence="2 9">Belongs to the MGMT family.</text>
</comment>
<comment type="subcellular location">
    <subcellularLocation>
        <location evidence="9">Cytoplasm</location>
    </subcellularLocation>
</comment>
<feature type="domain" description="Methylated-DNA-[protein]-cysteine S-methyltransferase DNA binding" evidence="10">
    <location>
        <begin position="74"/>
        <end position="151"/>
    </location>
</feature>
<comment type="catalytic activity">
    <reaction evidence="1 9">
        <text>a 4-O-methyl-thymidine in DNA + L-cysteinyl-[protein] = a thymidine in DNA + S-methyl-L-cysteinyl-[protein]</text>
        <dbReference type="Rhea" id="RHEA:53428"/>
        <dbReference type="Rhea" id="RHEA-COMP:10131"/>
        <dbReference type="Rhea" id="RHEA-COMP:10132"/>
        <dbReference type="Rhea" id="RHEA-COMP:13555"/>
        <dbReference type="Rhea" id="RHEA-COMP:13556"/>
        <dbReference type="ChEBI" id="CHEBI:29950"/>
        <dbReference type="ChEBI" id="CHEBI:82612"/>
        <dbReference type="ChEBI" id="CHEBI:137386"/>
        <dbReference type="ChEBI" id="CHEBI:137387"/>
        <dbReference type="EC" id="2.1.1.63"/>
    </reaction>
</comment>
<accession>A0A9D1AQ30</accession>
<reference evidence="12" key="2">
    <citation type="journal article" date="2021" name="PeerJ">
        <title>Extensive microbial diversity within the chicken gut microbiome revealed by metagenomics and culture.</title>
        <authorList>
            <person name="Gilroy R."/>
            <person name="Ravi A."/>
            <person name="Getino M."/>
            <person name="Pursley I."/>
            <person name="Horton D.L."/>
            <person name="Alikhan N.F."/>
            <person name="Baker D."/>
            <person name="Gharbi K."/>
            <person name="Hall N."/>
            <person name="Watson M."/>
            <person name="Adriaenssens E.M."/>
            <person name="Foster-Nyarko E."/>
            <person name="Jarju S."/>
            <person name="Secka A."/>
            <person name="Antonio M."/>
            <person name="Oren A."/>
            <person name="Chaudhuri R.R."/>
            <person name="La Ragione R."/>
            <person name="Hildebrand F."/>
            <person name="Pallen M.J."/>
        </authorList>
    </citation>
    <scope>NUCLEOTIDE SEQUENCE</scope>
    <source>
        <strain evidence="12">ChiBcec15-4380</strain>
    </source>
</reference>
<organism evidence="12 13">
    <name type="scientific">Candidatus Avoscillospira avicola</name>
    <dbReference type="NCBI Taxonomy" id="2840706"/>
    <lineage>
        <taxon>Bacteria</taxon>
        <taxon>Bacillati</taxon>
        <taxon>Bacillota</taxon>
        <taxon>Clostridia</taxon>
        <taxon>Eubacteriales</taxon>
        <taxon>Oscillospiraceae</taxon>
        <taxon>Oscillospiraceae incertae sedis</taxon>
        <taxon>Candidatus Avoscillospira</taxon>
    </lineage>
</organism>